<protein>
    <submittedName>
        <fullName evidence="1">Uncharacterized protein</fullName>
    </submittedName>
</protein>
<organism evidence="1 2">
    <name type="scientific">Prevotella jejuni</name>
    <dbReference type="NCBI Taxonomy" id="1177574"/>
    <lineage>
        <taxon>Bacteria</taxon>
        <taxon>Pseudomonadati</taxon>
        <taxon>Bacteroidota</taxon>
        <taxon>Bacteroidia</taxon>
        <taxon>Bacteroidales</taxon>
        <taxon>Prevotellaceae</taxon>
        <taxon>Prevotella</taxon>
    </lineage>
</organism>
<dbReference type="AlphaFoldDB" id="A0AA94LJJ7"/>
<dbReference type="EMBL" id="FZNZ01000006">
    <property type="protein sequence ID" value="SNR70843.1"/>
    <property type="molecule type" value="Genomic_DNA"/>
</dbReference>
<name>A0AA94LJJ7_9BACT</name>
<gene>
    <name evidence="1" type="ORF">SAMN06265364_1062</name>
</gene>
<comment type="caution">
    <text evidence="1">The sequence shown here is derived from an EMBL/GenBank/DDBJ whole genome shotgun (WGS) entry which is preliminary data.</text>
</comment>
<sequence length="45" mass="5473">MICAIESAFLIKKLAYMEKKQFLCKRILNLEINIKQFKTYNYVRN</sequence>
<accession>A0AA94LJJ7</accession>
<evidence type="ECO:0000313" key="1">
    <source>
        <dbReference type="EMBL" id="SNR70843.1"/>
    </source>
</evidence>
<reference evidence="1 2" key="1">
    <citation type="submission" date="2017-06" db="EMBL/GenBank/DDBJ databases">
        <authorList>
            <person name="Varghese N."/>
            <person name="Submissions S."/>
        </authorList>
    </citation>
    <scope>NUCLEOTIDE SEQUENCE [LARGE SCALE GENOMIC DNA]</scope>
    <source>
        <strain evidence="1 2">DSM 26989</strain>
    </source>
</reference>
<keyword evidence="2" id="KW-1185">Reference proteome</keyword>
<dbReference type="Proteomes" id="UP000198427">
    <property type="component" value="Unassembled WGS sequence"/>
</dbReference>
<evidence type="ECO:0000313" key="2">
    <source>
        <dbReference type="Proteomes" id="UP000198427"/>
    </source>
</evidence>
<proteinExistence type="predicted"/>